<evidence type="ECO:0000256" key="3">
    <source>
        <dbReference type="ARBA" id="ARBA00023274"/>
    </source>
</evidence>
<name>A0A2T9Z0C2_9FUNG</name>
<dbReference type="PANTHER" id="PTHR12059">
    <property type="entry name" value="RIBOSOMAL PROTEIN L23-RELATED"/>
    <property type="match status" value="1"/>
</dbReference>
<dbReference type="AlphaFoldDB" id="A0A2T9Z0C2"/>
<organism evidence="5 6">
    <name type="scientific">Smittium simulii</name>
    <dbReference type="NCBI Taxonomy" id="133385"/>
    <lineage>
        <taxon>Eukaryota</taxon>
        <taxon>Fungi</taxon>
        <taxon>Fungi incertae sedis</taxon>
        <taxon>Zoopagomycota</taxon>
        <taxon>Kickxellomycotina</taxon>
        <taxon>Harpellomycetes</taxon>
        <taxon>Harpellales</taxon>
        <taxon>Legeriomycetaceae</taxon>
        <taxon>Smittium</taxon>
    </lineage>
</organism>
<comment type="caution">
    <text evidence="5">The sequence shown here is derived from an EMBL/GenBank/DDBJ whole genome shotgun (WGS) entry which is preliminary data.</text>
</comment>
<keyword evidence="2" id="KW-0689">Ribosomal protein</keyword>
<dbReference type="InterPro" id="IPR012678">
    <property type="entry name" value="Ribosomal_uL23/eL15/eS24_sf"/>
</dbReference>
<evidence type="ECO:0000313" key="6">
    <source>
        <dbReference type="Proteomes" id="UP000245383"/>
    </source>
</evidence>
<accession>A0A2T9Z0C2</accession>
<dbReference type="GO" id="GO:0003735">
    <property type="term" value="F:structural constituent of ribosome"/>
    <property type="evidence" value="ECO:0007669"/>
    <property type="project" value="InterPro"/>
</dbReference>
<evidence type="ECO:0000256" key="2">
    <source>
        <dbReference type="ARBA" id="ARBA00022980"/>
    </source>
</evidence>
<dbReference type="Pfam" id="PF00276">
    <property type="entry name" value="Ribosomal_L23"/>
    <property type="match status" value="1"/>
</dbReference>
<reference evidence="5 6" key="1">
    <citation type="journal article" date="2018" name="MBio">
        <title>Comparative Genomics Reveals the Core Gene Toolbox for the Fungus-Insect Symbiosis.</title>
        <authorList>
            <person name="Wang Y."/>
            <person name="Stata M."/>
            <person name="Wang W."/>
            <person name="Stajich J.E."/>
            <person name="White M.M."/>
            <person name="Moncalvo J.M."/>
        </authorList>
    </citation>
    <scope>NUCLEOTIDE SEQUENCE [LARGE SCALE GENOMIC DNA]</scope>
    <source>
        <strain evidence="5 6">SWE-8-4</strain>
    </source>
</reference>
<protein>
    <recommendedName>
        <fullName evidence="4">Large ribosomal subunit protein uL23m</fullName>
    </recommendedName>
</protein>
<dbReference type="Gene3D" id="3.30.70.330">
    <property type="match status" value="1"/>
</dbReference>
<keyword evidence="3" id="KW-0687">Ribonucleoprotein</keyword>
<comment type="similarity">
    <text evidence="1">Belongs to the universal ribosomal protein uL23 family.</text>
</comment>
<dbReference type="GO" id="GO:0005762">
    <property type="term" value="C:mitochondrial large ribosomal subunit"/>
    <property type="evidence" value="ECO:0007669"/>
    <property type="project" value="TreeGrafter"/>
</dbReference>
<dbReference type="GO" id="GO:0032543">
    <property type="term" value="P:mitochondrial translation"/>
    <property type="evidence" value="ECO:0007669"/>
    <property type="project" value="TreeGrafter"/>
</dbReference>
<proteinExistence type="inferred from homology"/>
<dbReference type="InterPro" id="IPR013025">
    <property type="entry name" value="Ribosomal_uL23-like"/>
</dbReference>
<dbReference type="STRING" id="133385.A0A2T9Z0C2"/>
<keyword evidence="6" id="KW-1185">Reference proteome</keyword>
<evidence type="ECO:0000256" key="1">
    <source>
        <dbReference type="ARBA" id="ARBA00006700"/>
    </source>
</evidence>
<dbReference type="Proteomes" id="UP000245383">
    <property type="component" value="Unassembled WGS sequence"/>
</dbReference>
<evidence type="ECO:0000256" key="4">
    <source>
        <dbReference type="ARBA" id="ARBA00039977"/>
    </source>
</evidence>
<dbReference type="InterPro" id="IPR012677">
    <property type="entry name" value="Nucleotide-bd_a/b_plait_sf"/>
</dbReference>
<evidence type="ECO:0000313" key="5">
    <source>
        <dbReference type="EMBL" id="PVU98048.1"/>
    </source>
</evidence>
<sequence>MSLFKQKFGTKRVFFPNLVFSLLRSNKIESNQAIFKVPLYVNKFDIKDYLTHLYNVTVTDVRTYVLPGKPMRDMRSALKILSSREKRAIVTMKEDFHYPPPPDLEMFGKWTMKYQQMDAKRRTKGWRIRMTPQQKEISHKALLESNKMEAEKDK</sequence>
<gene>
    <name evidence="5" type="ORF">BB561_000164</name>
</gene>
<dbReference type="EMBL" id="MBFR01000004">
    <property type="protein sequence ID" value="PVU98048.1"/>
    <property type="molecule type" value="Genomic_DNA"/>
</dbReference>
<dbReference type="PANTHER" id="PTHR12059:SF5">
    <property type="entry name" value="LARGE RIBOSOMAL SUBUNIT PROTEIN UL23M"/>
    <property type="match status" value="1"/>
</dbReference>
<dbReference type="OrthoDB" id="275582at2759"/>
<dbReference type="SUPFAM" id="SSF54189">
    <property type="entry name" value="Ribosomal proteins S24e, L23 and L15e"/>
    <property type="match status" value="1"/>
</dbReference>